<name>T1A9G4_9ZZZZ</name>
<dbReference type="PANTHER" id="PTHR34653">
    <property type="match status" value="1"/>
</dbReference>
<dbReference type="PANTHER" id="PTHR34653:SF1">
    <property type="entry name" value="FLAGELLAR HOOK-BASAL BODY COMPLEX PROTEIN FLIE"/>
    <property type="match status" value="1"/>
</dbReference>
<dbReference type="GO" id="GO:0005198">
    <property type="term" value="F:structural molecule activity"/>
    <property type="evidence" value="ECO:0007669"/>
    <property type="project" value="InterPro"/>
</dbReference>
<dbReference type="GO" id="GO:0071973">
    <property type="term" value="P:bacterial-type flagellum-dependent cell motility"/>
    <property type="evidence" value="ECO:0007669"/>
    <property type="project" value="InterPro"/>
</dbReference>
<evidence type="ECO:0000256" key="2">
    <source>
        <dbReference type="ARBA" id="ARBA00023143"/>
    </source>
</evidence>
<dbReference type="GO" id="GO:0009425">
    <property type="term" value="C:bacterial-type flagellum basal body"/>
    <property type="evidence" value="ECO:0007669"/>
    <property type="project" value="UniProtKB-SubCell"/>
</dbReference>
<dbReference type="Pfam" id="PF02049">
    <property type="entry name" value="FliE"/>
    <property type="match status" value="1"/>
</dbReference>
<evidence type="ECO:0000313" key="4">
    <source>
        <dbReference type="EMBL" id="EQD37539.1"/>
    </source>
</evidence>
<organism evidence="4">
    <name type="scientific">mine drainage metagenome</name>
    <dbReference type="NCBI Taxonomy" id="410659"/>
    <lineage>
        <taxon>unclassified sequences</taxon>
        <taxon>metagenomes</taxon>
        <taxon>ecological metagenomes</taxon>
    </lineage>
</organism>
<dbReference type="NCBIfam" id="TIGR00205">
    <property type="entry name" value="fliE"/>
    <property type="match status" value="1"/>
</dbReference>
<dbReference type="PRINTS" id="PR01006">
    <property type="entry name" value="FLGHOOKFLIE"/>
</dbReference>
<gene>
    <name evidence="4" type="ORF">B1A_17518</name>
</gene>
<accession>T1A9G4</accession>
<comment type="caution">
    <text evidence="4">The sequence shown here is derived from an EMBL/GenBank/DDBJ whole genome shotgun (WGS) entry which is preliminary data.</text>
</comment>
<keyword evidence="4" id="KW-0282">Flagellum</keyword>
<reference evidence="4" key="2">
    <citation type="journal article" date="2014" name="ISME J.">
        <title>Microbial stratification in low pH oxic and suboxic macroscopic growths along an acid mine drainage.</title>
        <authorList>
            <person name="Mendez-Garcia C."/>
            <person name="Mesa V."/>
            <person name="Sprenger R.R."/>
            <person name="Richter M."/>
            <person name="Diez M.S."/>
            <person name="Solano J."/>
            <person name="Bargiela R."/>
            <person name="Golyshina O.V."/>
            <person name="Manteca A."/>
            <person name="Ramos J.L."/>
            <person name="Gallego J.R."/>
            <person name="Llorente I."/>
            <person name="Martins Dos Santos V.A."/>
            <person name="Jensen O.N."/>
            <person name="Pelaez A.I."/>
            <person name="Sanchez J."/>
            <person name="Ferrer M."/>
        </authorList>
    </citation>
    <scope>NUCLEOTIDE SEQUENCE</scope>
</reference>
<evidence type="ECO:0000256" key="1">
    <source>
        <dbReference type="ARBA" id="ARBA00004117"/>
    </source>
</evidence>
<dbReference type="AlphaFoldDB" id="T1A9G4"/>
<reference evidence="4" key="1">
    <citation type="submission" date="2013-08" db="EMBL/GenBank/DDBJ databases">
        <authorList>
            <person name="Mendez C."/>
            <person name="Richter M."/>
            <person name="Ferrer M."/>
            <person name="Sanchez J."/>
        </authorList>
    </citation>
    <scope>NUCLEOTIDE SEQUENCE</scope>
</reference>
<dbReference type="GO" id="GO:0003774">
    <property type="term" value="F:cytoskeletal motor activity"/>
    <property type="evidence" value="ECO:0007669"/>
    <property type="project" value="InterPro"/>
</dbReference>
<dbReference type="InterPro" id="IPR001624">
    <property type="entry name" value="FliE"/>
</dbReference>
<proteinExistence type="inferred from homology"/>
<dbReference type="HAMAP" id="MF_00724">
    <property type="entry name" value="FliE"/>
    <property type="match status" value="1"/>
</dbReference>
<sequence length="117" mass="12377">MSQMAIDQVLAQIRALSSQVRLDAPRPLGLGAPAQPGAPAPSGSSEFASILKRGIDAVNQSEQRASALTNAFSRGAPGVSLPQVVLQVEKASVSFDALTQVRNRLITAYQDIMNMQM</sequence>
<protein>
    <submittedName>
        <fullName evidence="4">Flagellar hook-basal body complex protein FliE</fullName>
    </submittedName>
</protein>
<keyword evidence="4" id="KW-0969">Cilium</keyword>
<comment type="subcellular location">
    <subcellularLocation>
        <location evidence="1">Bacterial flagellum basal body</location>
    </subcellularLocation>
</comment>
<evidence type="ECO:0000256" key="3">
    <source>
        <dbReference type="SAM" id="MobiDB-lite"/>
    </source>
</evidence>
<keyword evidence="4" id="KW-0966">Cell projection</keyword>
<feature type="region of interest" description="Disordered" evidence="3">
    <location>
        <begin position="26"/>
        <end position="45"/>
    </location>
</feature>
<dbReference type="EMBL" id="AUZX01012887">
    <property type="protein sequence ID" value="EQD37539.1"/>
    <property type="molecule type" value="Genomic_DNA"/>
</dbReference>
<keyword evidence="2" id="KW-0975">Bacterial flagellum</keyword>